<protein>
    <recommendedName>
        <fullName evidence="1">Polysaccharide pyruvyl transferase domain-containing protein</fullName>
    </recommendedName>
</protein>
<name>F4LNN2_TREBD</name>
<dbReference type="KEGG" id="tbe:Trebr_0442"/>
<dbReference type="HOGENOM" id="CLU_025617_1_0_12"/>
<dbReference type="OrthoDB" id="430408at2"/>
<dbReference type="Proteomes" id="UP000006546">
    <property type="component" value="Chromosome"/>
</dbReference>
<dbReference type="RefSeq" id="WP_013757605.1">
    <property type="nucleotide sequence ID" value="NC_015500.1"/>
</dbReference>
<dbReference type="AlphaFoldDB" id="F4LNN2"/>
<dbReference type="Pfam" id="PF04230">
    <property type="entry name" value="PS_pyruv_trans"/>
    <property type="match status" value="1"/>
</dbReference>
<evidence type="ECO:0000313" key="3">
    <source>
        <dbReference type="Proteomes" id="UP000006546"/>
    </source>
</evidence>
<dbReference type="eggNOG" id="COG2327">
    <property type="taxonomic scope" value="Bacteria"/>
</dbReference>
<keyword evidence="3" id="KW-1185">Reference proteome</keyword>
<proteinExistence type="predicted"/>
<dbReference type="STRING" id="906968.Trebr_0442"/>
<accession>F4LNN2</accession>
<feature type="domain" description="Polysaccharide pyruvyl transferase" evidence="1">
    <location>
        <begin position="14"/>
        <end position="315"/>
    </location>
</feature>
<evidence type="ECO:0000259" key="1">
    <source>
        <dbReference type="Pfam" id="PF04230"/>
    </source>
</evidence>
<dbReference type="InterPro" id="IPR007345">
    <property type="entry name" value="Polysacch_pyruvyl_Trfase"/>
</dbReference>
<reference evidence="3" key="1">
    <citation type="submission" date="2011-04" db="EMBL/GenBank/DDBJ databases">
        <title>The complete genome of Treponema brennaborense DSM 12168.</title>
        <authorList>
            <person name="Lucas S."/>
            <person name="Han J."/>
            <person name="Lapidus A."/>
            <person name="Bruce D."/>
            <person name="Goodwin L."/>
            <person name="Pitluck S."/>
            <person name="Peters L."/>
            <person name="Kyrpides N."/>
            <person name="Mavromatis K."/>
            <person name="Ivanova N."/>
            <person name="Mikhailova N."/>
            <person name="Pagani I."/>
            <person name="Teshima H."/>
            <person name="Detter J.C."/>
            <person name="Tapia R."/>
            <person name="Han C."/>
            <person name="Land M."/>
            <person name="Hauser L."/>
            <person name="Markowitz V."/>
            <person name="Cheng J.-F."/>
            <person name="Hugenholtz P."/>
            <person name="Woyke T."/>
            <person name="Wu D."/>
            <person name="Gronow S."/>
            <person name="Wellnitz S."/>
            <person name="Brambilla E."/>
            <person name="Klenk H.-P."/>
            <person name="Eisen J.A."/>
        </authorList>
    </citation>
    <scope>NUCLEOTIDE SEQUENCE [LARGE SCALE GENOMIC DNA]</scope>
    <source>
        <strain evidence="3">DSM 12168 / CIP 105900 / DD5/3</strain>
    </source>
</reference>
<sequence>MKIGIMTFWWSQNNYGQILQCYALQRYLRDQGHDAYLIRYRYEKDVSKSLPIKLLKVCNPVLLYTYLKNKKTFYTIATEQKIHDRKFNEFRANHIKQSALLYESYAELKANPPDADCYIVGSDQVWSCVLSPIKSYKNIANAYFLNFGSDKIKRIAYAASWGTDTISKEYIKLIEPLIKRFNVVSVREEKGISLCTKCGYEGAVCCPDPTFLINPQIYFNEIAQTTENKTGKYIVLYMLNNTNTFNLNEVFIWAAQKKLEVKFITGNGLVDNRQKTFATIPEWLSLIKNAEYVITNSFHCALFSILADTSFAVIPLSGRYKSLNCRMDSLFTLCEMENRFIHNYNFDLLERKYSCDIKKIQWQARSFINEFLNDRD</sequence>
<gene>
    <name evidence="2" type="ordered locus">Trebr_0442</name>
</gene>
<evidence type="ECO:0000313" key="2">
    <source>
        <dbReference type="EMBL" id="AEE15886.1"/>
    </source>
</evidence>
<organism evidence="2 3">
    <name type="scientific">Treponema brennaborense (strain DSM 12168 / CIP 105900 / DD5/3)</name>
    <dbReference type="NCBI Taxonomy" id="906968"/>
    <lineage>
        <taxon>Bacteria</taxon>
        <taxon>Pseudomonadati</taxon>
        <taxon>Spirochaetota</taxon>
        <taxon>Spirochaetia</taxon>
        <taxon>Spirochaetales</taxon>
        <taxon>Treponemataceae</taxon>
        <taxon>Treponema</taxon>
    </lineage>
</organism>
<dbReference type="EMBL" id="CP002696">
    <property type="protein sequence ID" value="AEE15886.1"/>
    <property type="molecule type" value="Genomic_DNA"/>
</dbReference>